<evidence type="ECO:0000313" key="1">
    <source>
        <dbReference type="EMBL" id="ADL05283.1"/>
    </source>
</evidence>
<dbReference type="RefSeq" id="WP_013273367.1">
    <property type="nucleotide sequence ID" value="NC_014376.1"/>
</dbReference>
<dbReference type="PaxDb" id="610130-Closa_2734"/>
<keyword evidence="2" id="KW-1185">Reference proteome</keyword>
<dbReference type="Proteomes" id="UP000001662">
    <property type="component" value="Chromosome"/>
</dbReference>
<name>D9R5V0_LACSW</name>
<dbReference type="EMBL" id="CP002109">
    <property type="protein sequence ID" value="ADL05283.1"/>
    <property type="molecule type" value="Genomic_DNA"/>
</dbReference>
<proteinExistence type="predicted"/>
<protein>
    <submittedName>
        <fullName evidence="1">Uncharacterized protein</fullName>
    </submittedName>
</protein>
<reference evidence="1" key="1">
    <citation type="submission" date="2010-07" db="EMBL/GenBank/DDBJ databases">
        <title>Complete sequence of Clostridium saccharolyticum WM1.</title>
        <authorList>
            <consortium name="US DOE Joint Genome Institute"/>
            <person name="Lucas S."/>
            <person name="Copeland A."/>
            <person name="Lapidus A."/>
            <person name="Cheng J.-F."/>
            <person name="Bruce D."/>
            <person name="Goodwin L."/>
            <person name="Pitluck S."/>
            <person name="Chertkov O."/>
            <person name="Detter J.C."/>
            <person name="Han C."/>
            <person name="Tapia R."/>
            <person name="Land M."/>
            <person name="Hauser L."/>
            <person name="Chang Y.-J."/>
            <person name="Jeffries C."/>
            <person name="Kyrpides N."/>
            <person name="Ivanova N."/>
            <person name="Mikhailova N."/>
            <person name="Mouttaki H."/>
            <person name="Lin L."/>
            <person name="Zhou J."/>
            <person name="Hemme C.L."/>
            <person name="Woyke T."/>
        </authorList>
    </citation>
    <scope>NUCLEOTIDE SEQUENCE [LARGE SCALE GENOMIC DNA]</scope>
    <source>
        <strain evidence="1">WM1</strain>
    </source>
</reference>
<dbReference type="HOGENOM" id="CLU_3287792_0_0_9"/>
<dbReference type="KEGG" id="csh:Closa_2734"/>
<dbReference type="AlphaFoldDB" id="D9R5V0"/>
<gene>
    <name evidence="1" type="ordered locus">Closa_2734</name>
</gene>
<evidence type="ECO:0000313" key="2">
    <source>
        <dbReference type="Proteomes" id="UP000001662"/>
    </source>
</evidence>
<accession>D9R5V0</accession>
<sequence>MDDDIKDSLMVYIEEGVDRSIETKFVVRYSETDLMKIVHH</sequence>
<organism evidence="1 2">
    <name type="scientific">Lacrimispora saccharolytica (strain ATCC 35040 / DSM 2544 / NRCC 2533 / WM1)</name>
    <name type="common">Clostridium saccharolyticum</name>
    <dbReference type="NCBI Taxonomy" id="610130"/>
    <lineage>
        <taxon>Bacteria</taxon>
        <taxon>Bacillati</taxon>
        <taxon>Bacillota</taxon>
        <taxon>Clostridia</taxon>
        <taxon>Lachnospirales</taxon>
        <taxon>Lachnospiraceae</taxon>
        <taxon>Lacrimispora</taxon>
    </lineage>
</organism>